<reference evidence="2" key="1">
    <citation type="journal article" date="2019" name="Int. J. Syst. Evol. Microbiol.">
        <title>The Global Catalogue of Microorganisms (GCM) 10K type strain sequencing project: providing services to taxonomists for standard genome sequencing and annotation.</title>
        <authorList>
            <consortium name="The Broad Institute Genomics Platform"/>
            <consortium name="The Broad Institute Genome Sequencing Center for Infectious Disease"/>
            <person name="Wu L."/>
            <person name="Ma J."/>
        </authorList>
    </citation>
    <scope>NUCLEOTIDE SEQUENCE [LARGE SCALE GENOMIC DNA]</scope>
    <source>
        <strain evidence="2">CECT 7184</strain>
    </source>
</reference>
<name>A0ABW0YKF2_9BACI</name>
<evidence type="ECO:0000313" key="2">
    <source>
        <dbReference type="Proteomes" id="UP001596142"/>
    </source>
</evidence>
<organism evidence="1 2">
    <name type="scientific">Thalassorhabdus alkalitolerans</name>
    <dbReference type="NCBI Taxonomy" id="2282697"/>
    <lineage>
        <taxon>Bacteria</taxon>
        <taxon>Bacillati</taxon>
        <taxon>Bacillota</taxon>
        <taxon>Bacilli</taxon>
        <taxon>Bacillales</taxon>
        <taxon>Bacillaceae</taxon>
        <taxon>Thalassorhabdus</taxon>
    </lineage>
</organism>
<dbReference type="Proteomes" id="UP001596142">
    <property type="component" value="Unassembled WGS sequence"/>
</dbReference>
<protein>
    <submittedName>
        <fullName evidence="1">Uncharacterized protein</fullName>
    </submittedName>
</protein>
<dbReference type="EMBL" id="JBHSOZ010000003">
    <property type="protein sequence ID" value="MFC5712869.1"/>
    <property type="molecule type" value="Genomic_DNA"/>
</dbReference>
<keyword evidence="2" id="KW-1185">Reference proteome</keyword>
<evidence type="ECO:0000313" key="1">
    <source>
        <dbReference type="EMBL" id="MFC5712869.1"/>
    </source>
</evidence>
<gene>
    <name evidence="1" type="ORF">ACFPU1_08755</name>
</gene>
<dbReference type="RefSeq" id="WP_157049844.1">
    <property type="nucleotide sequence ID" value="NZ_JBHSOZ010000003.1"/>
</dbReference>
<proteinExistence type="predicted"/>
<comment type="caution">
    <text evidence="1">The sequence shown here is derived from an EMBL/GenBank/DDBJ whole genome shotgun (WGS) entry which is preliminary data.</text>
</comment>
<accession>A0ABW0YKF2</accession>
<sequence>MEKEVLQDFLIQQCKIELKRDLTTGEKEFLQWVVTRKDAGDKKQASLRLC</sequence>